<comment type="caution">
    <text evidence="8">The sequence shown here is derived from an EMBL/GenBank/DDBJ whole genome shotgun (WGS) entry which is preliminary data.</text>
</comment>
<dbReference type="PROSITE" id="PS00518">
    <property type="entry name" value="ZF_RING_1"/>
    <property type="match status" value="1"/>
</dbReference>
<evidence type="ECO:0000256" key="4">
    <source>
        <dbReference type="ARBA" id="ARBA00022833"/>
    </source>
</evidence>
<feature type="region of interest" description="Disordered" evidence="6">
    <location>
        <begin position="312"/>
        <end position="397"/>
    </location>
</feature>
<name>A0AAD6XI24_9AGAR</name>
<accession>A0AAD6XI24</accession>
<evidence type="ECO:0000259" key="7">
    <source>
        <dbReference type="SMART" id="SM00647"/>
    </source>
</evidence>
<dbReference type="SUPFAM" id="SSF57850">
    <property type="entry name" value="RING/U-box"/>
    <property type="match status" value="1"/>
</dbReference>
<gene>
    <name evidence="8" type="ORF">B0H15DRAFT_605916</name>
</gene>
<evidence type="ECO:0000313" key="9">
    <source>
        <dbReference type="Proteomes" id="UP001222325"/>
    </source>
</evidence>
<keyword evidence="1" id="KW-0479">Metal-binding</keyword>
<evidence type="ECO:0000256" key="3">
    <source>
        <dbReference type="ARBA" id="ARBA00022786"/>
    </source>
</evidence>
<dbReference type="SMART" id="SM00647">
    <property type="entry name" value="IBR"/>
    <property type="match status" value="1"/>
</dbReference>
<keyword evidence="3" id="KW-0833">Ubl conjugation pathway</keyword>
<dbReference type="GO" id="GO:0016567">
    <property type="term" value="P:protein ubiquitination"/>
    <property type="evidence" value="ECO:0007669"/>
    <property type="project" value="InterPro"/>
</dbReference>
<dbReference type="GO" id="GO:0004842">
    <property type="term" value="F:ubiquitin-protein transferase activity"/>
    <property type="evidence" value="ECO:0007669"/>
    <property type="project" value="InterPro"/>
</dbReference>
<keyword evidence="2" id="KW-0863">Zinc-finger</keyword>
<dbReference type="Gene3D" id="3.30.40.10">
    <property type="entry name" value="Zinc/RING finger domain, C3HC4 (zinc finger)"/>
    <property type="match status" value="1"/>
</dbReference>
<protein>
    <recommendedName>
        <fullName evidence="7">IBR domain-containing protein</fullName>
    </recommendedName>
</protein>
<keyword evidence="4" id="KW-0862">Zinc</keyword>
<organism evidence="8 9">
    <name type="scientific">Mycena belliarum</name>
    <dbReference type="NCBI Taxonomy" id="1033014"/>
    <lineage>
        <taxon>Eukaryota</taxon>
        <taxon>Fungi</taxon>
        <taxon>Dikarya</taxon>
        <taxon>Basidiomycota</taxon>
        <taxon>Agaricomycotina</taxon>
        <taxon>Agaricomycetes</taxon>
        <taxon>Agaricomycetidae</taxon>
        <taxon>Agaricales</taxon>
        <taxon>Marasmiineae</taxon>
        <taxon>Mycenaceae</taxon>
        <taxon>Mycena</taxon>
    </lineage>
</organism>
<dbReference type="InterPro" id="IPR013083">
    <property type="entry name" value="Znf_RING/FYVE/PHD"/>
</dbReference>
<dbReference type="InterPro" id="IPR017907">
    <property type="entry name" value="Znf_RING_CS"/>
</dbReference>
<dbReference type="Proteomes" id="UP001222325">
    <property type="component" value="Unassembled WGS sequence"/>
</dbReference>
<dbReference type="GO" id="GO:0008270">
    <property type="term" value="F:zinc ion binding"/>
    <property type="evidence" value="ECO:0007669"/>
    <property type="project" value="UniProtKB-KW"/>
</dbReference>
<dbReference type="InterPro" id="IPR002867">
    <property type="entry name" value="IBR_dom"/>
</dbReference>
<feature type="compositionally biased region" description="Pro residues" evidence="6">
    <location>
        <begin position="325"/>
        <end position="339"/>
    </location>
</feature>
<evidence type="ECO:0000256" key="1">
    <source>
        <dbReference type="ARBA" id="ARBA00022723"/>
    </source>
</evidence>
<feature type="coiled-coil region" evidence="5">
    <location>
        <begin position="36"/>
        <end position="70"/>
    </location>
</feature>
<keyword evidence="5" id="KW-0175">Coiled coil</keyword>
<evidence type="ECO:0000256" key="6">
    <source>
        <dbReference type="SAM" id="MobiDB-lite"/>
    </source>
</evidence>
<feature type="compositionally biased region" description="Polar residues" evidence="6">
    <location>
        <begin position="365"/>
        <end position="384"/>
    </location>
</feature>
<keyword evidence="9" id="KW-1185">Reference proteome</keyword>
<sequence>MFKKYKAFMNNEGKFAQPGARALQDFISLYDQQLQEDRVAQAVKAAEARARLAEEQAREAEERASRAERPSAEEVTRERLFPETIYPELVQPRVEPKATVKSAGKACTICFRICHLCPNPWQRARSDRNVLRVRDITQPKASMPYGTVVKPCNHVFCGACLAQAIYHSLNMAFDPATYGTVLPAYEAPGLGPAEFPVFCPKCPVKKGKLPVEISDLTARLVLGEPNMDEWKYARFLSRLNIIYCPHRGCNEPFDVEDVLPTQGEPNLVQCPRCQGSICTACKSIWHDNMTCLMYQALPLNVVHAQKPAWISTTSSPYRPEVHSPRSPPSPKSPISPARPPHTLRKSQHSAGNSPVSAGKSPMGQGRSSHSTGRSPISPLSTSSHIPPWAREENMLAH</sequence>
<dbReference type="EMBL" id="JARJCN010000085">
    <property type="protein sequence ID" value="KAJ7076107.1"/>
    <property type="molecule type" value="Genomic_DNA"/>
</dbReference>
<dbReference type="PANTHER" id="PTHR11685">
    <property type="entry name" value="RBR FAMILY RING FINGER AND IBR DOMAIN-CONTAINING"/>
    <property type="match status" value="1"/>
</dbReference>
<evidence type="ECO:0000256" key="5">
    <source>
        <dbReference type="SAM" id="Coils"/>
    </source>
</evidence>
<evidence type="ECO:0000313" key="8">
    <source>
        <dbReference type="EMBL" id="KAJ7076107.1"/>
    </source>
</evidence>
<dbReference type="Pfam" id="PF01485">
    <property type="entry name" value="IBR"/>
    <property type="match status" value="1"/>
</dbReference>
<feature type="domain" description="IBR" evidence="7">
    <location>
        <begin position="228"/>
        <end position="291"/>
    </location>
</feature>
<dbReference type="InterPro" id="IPR031127">
    <property type="entry name" value="E3_UB_ligase_RBR"/>
</dbReference>
<reference evidence="8" key="1">
    <citation type="submission" date="2023-03" db="EMBL/GenBank/DDBJ databases">
        <title>Massive genome expansion in bonnet fungi (Mycena s.s.) driven by repeated elements and novel gene families across ecological guilds.</title>
        <authorList>
            <consortium name="Lawrence Berkeley National Laboratory"/>
            <person name="Harder C.B."/>
            <person name="Miyauchi S."/>
            <person name="Viragh M."/>
            <person name="Kuo A."/>
            <person name="Thoen E."/>
            <person name="Andreopoulos B."/>
            <person name="Lu D."/>
            <person name="Skrede I."/>
            <person name="Drula E."/>
            <person name="Henrissat B."/>
            <person name="Morin E."/>
            <person name="Kohler A."/>
            <person name="Barry K."/>
            <person name="LaButti K."/>
            <person name="Morin E."/>
            <person name="Salamov A."/>
            <person name="Lipzen A."/>
            <person name="Mereny Z."/>
            <person name="Hegedus B."/>
            <person name="Baldrian P."/>
            <person name="Stursova M."/>
            <person name="Weitz H."/>
            <person name="Taylor A."/>
            <person name="Grigoriev I.V."/>
            <person name="Nagy L.G."/>
            <person name="Martin F."/>
            <person name="Kauserud H."/>
        </authorList>
    </citation>
    <scope>NUCLEOTIDE SEQUENCE</scope>
    <source>
        <strain evidence="8">CBHHK173m</strain>
    </source>
</reference>
<dbReference type="AlphaFoldDB" id="A0AAD6XI24"/>
<evidence type="ECO:0000256" key="2">
    <source>
        <dbReference type="ARBA" id="ARBA00022771"/>
    </source>
</evidence>
<proteinExistence type="predicted"/>